<protein>
    <submittedName>
        <fullName evidence="1">Uncharacterized protein</fullName>
    </submittedName>
</protein>
<accession>A0ABR7JL31</accession>
<dbReference type="EMBL" id="JACRWE010000001">
    <property type="protein sequence ID" value="MBC5995482.1"/>
    <property type="molecule type" value="Genomic_DNA"/>
</dbReference>
<proteinExistence type="predicted"/>
<evidence type="ECO:0000313" key="2">
    <source>
        <dbReference type="Proteomes" id="UP000609849"/>
    </source>
</evidence>
<dbReference type="RefSeq" id="WP_153925248.1">
    <property type="nucleotide sequence ID" value="NZ_JACRWE010000001.1"/>
</dbReference>
<evidence type="ECO:0000313" key="1">
    <source>
        <dbReference type="EMBL" id="MBC5995482.1"/>
    </source>
</evidence>
<keyword evidence="2" id="KW-1185">Reference proteome</keyword>
<name>A0ABR7JL31_9FIRM</name>
<reference evidence="1 2" key="1">
    <citation type="submission" date="2020-08" db="EMBL/GenBank/DDBJ databases">
        <authorList>
            <person name="Liu C."/>
            <person name="Sun Q."/>
        </authorList>
    </citation>
    <scope>NUCLEOTIDE SEQUENCE [LARGE SCALE GENOMIC DNA]</scope>
    <source>
        <strain evidence="1 2">NSJ-18</strain>
    </source>
</reference>
<sequence length="231" mass="27065">MGLNNTYTINDIIKDDNHRFPMTSSNIRVGNKKVNYKVLALMTLFSNKQTLENIYETGSEDLYRYLYKNKLFKYRNLVENLTNMKLETIIKVINNMTKIDTGIRKITTEGGEIVYYMDYKTNDREFVIIHAKILKQLITYSNSNCIKVYIILNYMCRKGKVKITNSWLLKQIGLKPNIGNNNKQIADITKTLCDLGLINKYTEDIDGKSHNWYSINSYEEWKLFNKLDSCS</sequence>
<dbReference type="Proteomes" id="UP000609849">
    <property type="component" value="Unassembled WGS sequence"/>
</dbReference>
<organism evidence="1 2">
    <name type="scientific">Romboutsia faecis</name>
    <dbReference type="NCBI Taxonomy" id="2764597"/>
    <lineage>
        <taxon>Bacteria</taxon>
        <taxon>Bacillati</taxon>
        <taxon>Bacillota</taxon>
        <taxon>Clostridia</taxon>
        <taxon>Peptostreptococcales</taxon>
        <taxon>Peptostreptococcaceae</taxon>
        <taxon>Romboutsia</taxon>
    </lineage>
</organism>
<gene>
    <name evidence="1" type="ORF">H8923_01800</name>
</gene>
<comment type="caution">
    <text evidence="1">The sequence shown here is derived from an EMBL/GenBank/DDBJ whole genome shotgun (WGS) entry which is preliminary data.</text>
</comment>